<evidence type="ECO:0000259" key="1">
    <source>
        <dbReference type="Pfam" id="PF02915"/>
    </source>
</evidence>
<proteinExistence type="predicted"/>
<dbReference type="PANTHER" id="PTHR33531">
    <property type="entry name" value="RUBRERYTHRIN SUBFAMILY"/>
    <property type="match status" value="1"/>
</dbReference>
<feature type="domain" description="Rubrerythrin diiron-binding" evidence="1">
    <location>
        <begin position="3"/>
        <end position="139"/>
    </location>
</feature>
<dbReference type="CDD" id="cd01045">
    <property type="entry name" value="Ferritin_like_AB"/>
    <property type="match status" value="1"/>
</dbReference>
<dbReference type="InterPro" id="IPR003251">
    <property type="entry name" value="Rr_diiron-bd_dom"/>
</dbReference>
<dbReference type="PANTHER" id="PTHR33531:SF7">
    <property type="entry name" value="HYPOTHETICAL MEMBRANE PROTEIN, CONSERVED"/>
    <property type="match status" value="1"/>
</dbReference>
<keyword evidence="3" id="KW-1185">Reference proteome</keyword>
<dbReference type="SUPFAM" id="SSF47240">
    <property type="entry name" value="Ferritin-like"/>
    <property type="match status" value="1"/>
</dbReference>
<dbReference type="Gene3D" id="1.20.1260.10">
    <property type="match status" value="1"/>
</dbReference>
<dbReference type="GO" id="GO:0016491">
    <property type="term" value="F:oxidoreductase activity"/>
    <property type="evidence" value="ECO:0007669"/>
    <property type="project" value="InterPro"/>
</dbReference>
<protein>
    <submittedName>
        <fullName evidence="2">Ferritin family protein</fullName>
    </submittedName>
</protein>
<dbReference type="OrthoDB" id="9792569at2"/>
<dbReference type="AlphaFoldDB" id="A0A833M898"/>
<evidence type="ECO:0000313" key="3">
    <source>
        <dbReference type="Proteomes" id="UP000465601"/>
    </source>
</evidence>
<accession>A0A833M898</accession>
<dbReference type="InterPro" id="IPR009078">
    <property type="entry name" value="Ferritin-like_SF"/>
</dbReference>
<dbReference type="Proteomes" id="UP000465601">
    <property type="component" value="Unassembled WGS sequence"/>
</dbReference>
<dbReference type="GO" id="GO:0046872">
    <property type="term" value="F:metal ion binding"/>
    <property type="evidence" value="ECO:0007669"/>
    <property type="project" value="InterPro"/>
</dbReference>
<name>A0A833M898_9FIRM</name>
<dbReference type="InterPro" id="IPR012347">
    <property type="entry name" value="Ferritin-like"/>
</dbReference>
<dbReference type="EMBL" id="WBZB01000081">
    <property type="protein sequence ID" value="KAB3524438.1"/>
    <property type="molecule type" value="Genomic_DNA"/>
</dbReference>
<sequence length="161" mass="19187">MNYLDFAIKMELEGEKYYKEQAEKNKDNRLHTIFTFLAKDEKAHAEILRNKAAELPYDLEDDNALSEYKNVFQSEEDFNLNIKAKPQQIDAYRMALEKEKESIELYENMLSQSQDPISTELFKYLIEQEKSHYQIFENLVAHLLKAKEWVEAAEFNIKKTY</sequence>
<dbReference type="Pfam" id="PF02915">
    <property type="entry name" value="Rubrerythrin"/>
    <property type="match status" value="1"/>
</dbReference>
<reference evidence="2 3" key="1">
    <citation type="submission" date="2019-10" db="EMBL/GenBank/DDBJ databases">
        <title>Alkaliphilus serpentinus sp. nov. and Alkaliphilus pronyensis sp. nov., two novel anaerobic alkaliphilic species isolated from the serpentinized-hosted hydrothermal field of the Prony Bay (New Caledonia).</title>
        <authorList>
            <person name="Postec A."/>
        </authorList>
    </citation>
    <scope>NUCLEOTIDE SEQUENCE [LARGE SCALE GENOMIC DNA]</scope>
    <source>
        <strain evidence="2 3">LacT</strain>
    </source>
</reference>
<dbReference type="RefSeq" id="WP_151867330.1">
    <property type="nucleotide sequence ID" value="NZ_WBZB01000081.1"/>
</dbReference>
<gene>
    <name evidence="2" type="ORF">F8153_15880</name>
</gene>
<evidence type="ECO:0000313" key="2">
    <source>
        <dbReference type="EMBL" id="KAB3524438.1"/>
    </source>
</evidence>
<comment type="caution">
    <text evidence="2">The sequence shown here is derived from an EMBL/GenBank/DDBJ whole genome shotgun (WGS) entry which is preliminary data.</text>
</comment>
<organism evidence="2 3">
    <name type="scientific">Alkaliphilus serpentinus</name>
    <dbReference type="NCBI Taxonomy" id="1482731"/>
    <lineage>
        <taxon>Bacteria</taxon>
        <taxon>Bacillati</taxon>
        <taxon>Bacillota</taxon>
        <taxon>Clostridia</taxon>
        <taxon>Peptostreptococcales</taxon>
        <taxon>Natronincolaceae</taxon>
        <taxon>Alkaliphilus</taxon>
    </lineage>
</organism>